<dbReference type="EMBL" id="LBWK01000002">
    <property type="protein sequence ID" value="KKR05519.1"/>
    <property type="molecule type" value="Genomic_DNA"/>
</dbReference>
<dbReference type="InterPro" id="IPR052975">
    <property type="entry name" value="Repressor-like_regulatory"/>
</dbReference>
<dbReference type="STRING" id="1619100.UT34_C0002G0026"/>
<dbReference type="NCBIfam" id="TIGR01439">
    <property type="entry name" value="lp_hng_hel_AbrB"/>
    <property type="match status" value="1"/>
</dbReference>
<dbReference type="SUPFAM" id="SSF89447">
    <property type="entry name" value="AbrB/MazE/MraZ-like"/>
    <property type="match status" value="1"/>
</dbReference>
<comment type="caution">
    <text evidence="2">The sequence shown here is derived from an EMBL/GenBank/DDBJ whole genome shotgun (WGS) entry which is preliminary data.</text>
</comment>
<evidence type="ECO:0000259" key="1">
    <source>
        <dbReference type="SMART" id="SM00966"/>
    </source>
</evidence>
<dbReference type="GO" id="GO:0003677">
    <property type="term" value="F:DNA binding"/>
    <property type="evidence" value="ECO:0007669"/>
    <property type="project" value="InterPro"/>
</dbReference>
<dbReference type="SMART" id="SM00966">
    <property type="entry name" value="SpoVT_AbrB"/>
    <property type="match status" value="1"/>
</dbReference>
<name>A0A0G0MN53_9BACT</name>
<proteinExistence type="predicted"/>
<dbReference type="InterPro" id="IPR007159">
    <property type="entry name" value="SpoVT-AbrB_dom"/>
</dbReference>
<organism evidence="2 3">
    <name type="scientific">candidate division WS6 bacterium GW2011_GWF2_39_15</name>
    <dbReference type="NCBI Taxonomy" id="1619100"/>
    <lineage>
        <taxon>Bacteria</taxon>
        <taxon>Candidatus Dojkabacteria</taxon>
    </lineage>
</organism>
<feature type="domain" description="SpoVT-AbrB" evidence="1">
    <location>
        <begin position="18"/>
        <end position="64"/>
    </location>
</feature>
<dbReference type="Pfam" id="PF04014">
    <property type="entry name" value="MazE_antitoxin"/>
    <property type="match status" value="1"/>
</dbReference>
<reference evidence="2 3" key="1">
    <citation type="journal article" date="2015" name="Nature">
        <title>rRNA introns, odd ribosomes, and small enigmatic genomes across a large radiation of phyla.</title>
        <authorList>
            <person name="Brown C.T."/>
            <person name="Hug L.A."/>
            <person name="Thomas B.C."/>
            <person name="Sharon I."/>
            <person name="Castelle C.J."/>
            <person name="Singh A."/>
            <person name="Wilkins M.J."/>
            <person name="Williams K.H."/>
            <person name="Banfield J.F."/>
        </authorList>
    </citation>
    <scope>NUCLEOTIDE SEQUENCE [LARGE SCALE GENOMIC DNA]</scope>
</reference>
<protein>
    <submittedName>
        <fullName evidence="2">Transcriptional regulator</fullName>
    </submittedName>
</protein>
<accession>A0A0G0MN53</accession>
<dbReference type="Proteomes" id="UP000034799">
    <property type="component" value="Unassembled WGS sequence"/>
</dbReference>
<dbReference type="PANTHER" id="PTHR34860">
    <property type="entry name" value="REPRESSOR-LIKE PROTEIN SSO7C3"/>
    <property type="match status" value="1"/>
</dbReference>
<dbReference type="AlphaFoldDB" id="A0A0G0MN53"/>
<gene>
    <name evidence="2" type="ORF">UT34_C0002G0026</name>
</gene>
<sequence>MKKVKRSSVVEPEFYGTATVGTKGQIVIPNEVRKRYDIKTGDKLVIFSGEGGVIAIMKSDKLNDLLKGISAIAK</sequence>
<dbReference type="Gene3D" id="2.10.260.10">
    <property type="match status" value="1"/>
</dbReference>
<evidence type="ECO:0000313" key="3">
    <source>
        <dbReference type="Proteomes" id="UP000034799"/>
    </source>
</evidence>
<evidence type="ECO:0000313" key="2">
    <source>
        <dbReference type="EMBL" id="KKR05519.1"/>
    </source>
</evidence>
<dbReference type="PANTHER" id="PTHR34860:SF6">
    <property type="entry name" value="REPRESSOR-LIKE PROTEIN SSO7C3"/>
    <property type="match status" value="1"/>
</dbReference>
<dbReference type="InterPro" id="IPR037914">
    <property type="entry name" value="SpoVT-AbrB_sf"/>
</dbReference>